<dbReference type="SMART" id="SM01026">
    <property type="entry name" value="Beach"/>
    <property type="match status" value="1"/>
</dbReference>
<organism evidence="6 7">
    <name type="scientific">Emiliania huxleyi (strain CCMP1516)</name>
    <dbReference type="NCBI Taxonomy" id="280463"/>
    <lineage>
        <taxon>Eukaryota</taxon>
        <taxon>Haptista</taxon>
        <taxon>Haptophyta</taxon>
        <taxon>Prymnesiophyceae</taxon>
        <taxon>Isochrysidales</taxon>
        <taxon>Noelaerhabdaceae</taxon>
        <taxon>Emiliania</taxon>
    </lineage>
</organism>
<evidence type="ECO:0000259" key="5">
    <source>
        <dbReference type="PROSITE" id="PS50197"/>
    </source>
</evidence>
<dbReference type="Proteomes" id="UP000013827">
    <property type="component" value="Unassembled WGS sequence"/>
</dbReference>
<dbReference type="InterPro" id="IPR000409">
    <property type="entry name" value="BEACH_dom"/>
</dbReference>
<feature type="domain" description="BEACH" evidence="5">
    <location>
        <begin position="223"/>
        <end position="520"/>
    </location>
</feature>
<proteinExistence type="predicted"/>
<evidence type="ECO:0000256" key="3">
    <source>
        <dbReference type="PROSITE-ProRule" id="PRU00221"/>
    </source>
</evidence>
<reference evidence="6" key="2">
    <citation type="submission" date="2024-10" db="UniProtKB">
        <authorList>
            <consortium name="EnsemblProtists"/>
        </authorList>
    </citation>
    <scope>IDENTIFICATION</scope>
</reference>
<feature type="repeat" description="WD" evidence="3">
    <location>
        <begin position="669"/>
        <end position="700"/>
    </location>
</feature>
<dbReference type="InterPro" id="IPR036372">
    <property type="entry name" value="BEACH_dom_sf"/>
</dbReference>
<feature type="region of interest" description="Disordered" evidence="4">
    <location>
        <begin position="512"/>
        <end position="534"/>
    </location>
</feature>
<dbReference type="InterPro" id="IPR050865">
    <property type="entry name" value="BEACH_Domain"/>
</dbReference>
<dbReference type="STRING" id="2903.R1CA77"/>
<dbReference type="OMA" id="NADFANQ"/>
<keyword evidence="2" id="KW-0677">Repeat</keyword>
<name>A0A0D3J7T3_EMIH1</name>
<dbReference type="PANTHER" id="PTHR13743">
    <property type="entry name" value="BEIGE/BEACH-RELATED"/>
    <property type="match status" value="1"/>
</dbReference>
<dbReference type="Pfam" id="PF02138">
    <property type="entry name" value="Beach"/>
    <property type="match status" value="1"/>
</dbReference>
<evidence type="ECO:0000256" key="4">
    <source>
        <dbReference type="SAM" id="MobiDB-lite"/>
    </source>
</evidence>
<evidence type="ECO:0000256" key="1">
    <source>
        <dbReference type="ARBA" id="ARBA00022574"/>
    </source>
</evidence>
<dbReference type="GeneID" id="17265069"/>
<dbReference type="Gene3D" id="1.10.1540.10">
    <property type="entry name" value="BEACH domain"/>
    <property type="match status" value="1"/>
</dbReference>
<dbReference type="EnsemblProtists" id="EOD19568">
    <property type="protein sequence ID" value="EOD19568"/>
    <property type="gene ID" value="EMIHUDRAFT_451159"/>
</dbReference>
<dbReference type="InterPro" id="IPR015943">
    <property type="entry name" value="WD40/YVTN_repeat-like_dom_sf"/>
</dbReference>
<reference evidence="7" key="1">
    <citation type="journal article" date="2013" name="Nature">
        <title>Pan genome of the phytoplankton Emiliania underpins its global distribution.</title>
        <authorList>
            <person name="Read B.A."/>
            <person name="Kegel J."/>
            <person name="Klute M.J."/>
            <person name="Kuo A."/>
            <person name="Lefebvre S.C."/>
            <person name="Maumus F."/>
            <person name="Mayer C."/>
            <person name="Miller J."/>
            <person name="Monier A."/>
            <person name="Salamov A."/>
            <person name="Young J."/>
            <person name="Aguilar M."/>
            <person name="Claverie J.M."/>
            <person name="Frickenhaus S."/>
            <person name="Gonzalez K."/>
            <person name="Herman E.K."/>
            <person name="Lin Y.C."/>
            <person name="Napier J."/>
            <person name="Ogata H."/>
            <person name="Sarno A.F."/>
            <person name="Shmutz J."/>
            <person name="Schroeder D."/>
            <person name="de Vargas C."/>
            <person name="Verret F."/>
            <person name="von Dassow P."/>
            <person name="Valentin K."/>
            <person name="Van de Peer Y."/>
            <person name="Wheeler G."/>
            <person name="Dacks J.B."/>
            <person name="Delwiche C.F."/>
            <person name="Dyhrman S.T."/>
            <person name="Glockner G."/>
            <person name="John U."/>
            <person name="Richards T."/>
            <person name="Worden A.Z."/>
            <person name="Zhang X."/>
            <person name="Grigoriev I.V."/>
            <person name="Allen A.E."/>
            <person name="Bidle K."/>
            <person name="Borodovsky M."/>
            <person name="Bowler C."/>
            <person name="Brownlee C."/>
            <person name="Cock J.M."/>
            <person name="Elias M."/>
            <person name="Gladyshev V.N."/>
            <person name="Groth M."/>
            <person name="Guda C."/>
            <person name="Hadaegh A."/>
            <person name="Iglesias-Rodriguez M.D."/>
            <person name="Jenkins J."/>
            <person name="Jones B.M."/>
            <person name="Lawson T."/>
            <person name="Leese F."/>
            <person name="Lindquist E."/>
            <person name="Lobanov A."/>
            <person name="Lomsadze A."/>
            <person name="Malik S.B."/>
            <person name="Marsh M.E."/>
            <person name="Mackinder L."/>
            <person name="Mock T."/>
            <person name="Mueller-Roeber B."/>
            <person name="Pagarete A."/>
            <person name="Parker M."/>
            <person name="Probert I."/>
            <person name="Quesneville H."/>
            <person name="Raines C."/>
            <person name="Rensing S.A."/>
            <person name="Riano-Pachon D.M."/>
            <person name="Richier S."/>
            <person name="Rokitta S."/>
            <person name="Shiraiwa Y."/>
            <person name="Soanes D.M."/>
            <person name="van der Giezen M."/>
            <person name="Wahlund T.M."/>
            <person name="Williams B."/>
            <person name="Wilson W."/>
            <person name="Wolfe G."/>
            <person name="Wurch L.L."/>
        </authorList>
    </citation>
    <scope>NUCLEOTIDE SEQUENCE</scope>
</reference>
<dbReference type="InterPro" id="IPR036322">
    <property type="entry name" value="WD40_repeat_dom_sf"/>
</dbReference>
<dbReference type="AlphaFoldDB" id="A0A0D3J7T3"/>
<evidence type="ECO:0000313" key="7">
    <source>
        <dbReference type="Proteomes" id="UP000013827"/>
    </source>
</evidence>
<keyword evidence="1 3" id="KW-0853">WD repeat</keyword>
<accession>A0A0D3J7T3</accession>
<protein>
    <recommendedName>
        <fullName evidence="5">BEACH domain-containing protein</fullName>
    </recommendedName>
</protein>
<keyword evidence="7" id="KW-1185">Reference proteome</keyword>
<dbReference type="PROSITE" id="PS50082">
    <property type="entry name" value="WD_REPEATS_2"/>
    <property type="match status" value="1"/>
</dbReference>
<dbReference type="SUPFAM" id="SSF50978">
    <property type="entry name" value="WD40 repeat-like"/>
    <property type="match status" value="1"/>
</dbReference>
<evidence type="ECO:0000313" key="6">
    <source>
        <dbReference type="EnsemblProtists" id="EOD19568"/>
    </source>
</evidence>
<dbReference type="FunFam" id="1.10.1540.10:FF:000001">
    <property type="entry name" value="neurobeachin isoform X1"/>
    <property type="match status" value="1"/>
</dbReference>
<sequence>MASRLASLGGEASEEPARKLEVSLLGLQRDAEGEAARAWRKLLCSLAHDPCLRLAPLIRLLGAPDRAAQGGAPLGPPRGGAPLAASPLRWKLDQWEGPRVPSAAGGGGSGRMRLRVRRDWYPKDHASAAAEVVGSASPPLLSVPCRLVRLLSAQPGVLQLHRDAVRFLPDPPCEAEAASVAEDRSSCVEASSVEAARPRCWPLSLLDDVAQRRHLPPDCRAARRGELQARHAELVDDWRSWRISNFDYLMQLNTLAGRSYNDLTQYPVVPWVLQDYTSETLDLADPAVYRDLSKPVGALEPERADKFAERYRGLAQEYDPRAGEAAGLPPFHYGSHYSSAGAVLYYLLRLEPFTSEAIRLQGGRFDVADRLFDSIPETWRSCMSNMSDVKELIPEFYTLPDFLRNDAQLPLGTMQAGNALGDAHLPPWAASAEGFVELHRAALESEHVSEHLHLWIDLIFGCKQRGRAAAEALNVFYYLTYEGAVSLDTLGPQQREAVEAQILFFGQTPTQLLSRPHPRRRRREASGPQPQMFSRPDAVRPYAWPLRRLAGGRSGRPEAADPLEFIAVLPLEDRLLTISASGRLCLHKWFPLKPRSSPSCPFTFDPATAPIATLRAGASADDDARFRPARSYAVADGERRSCRWLLSGGHADCSVRCMLVLKPEVVVLGRHHADTVTAIHVTADGLSFATGSADTTAVLWALMACPTPLRVLSGHRGPLQEEAASVTLGPHECVAVWAVPNGRFVRSLPVHERAVAVAVAHASQRLLVATQRSVHVFSVSGRPLAVVSPDRGVGRIVPTIDGELALLSEGSALAVRRISDLQLLHRYDLEAGGAASGAPLRAFSLSAENHHAFAGTADGGLTIYANPVVGIQVLERLASELLNL</sequence>
<dbReference type="HOGENOM" id="CLU_000218_5_0_1"/>
<dbReference type="CDD" id="cd06071">
    <property type="entry name" value="Beach"/>
    <property type="match status" value="1"/>
</dbReference>
<dbReference type="PROSITE" id="PS50197">
    <property type="entry name" value="BEACH"/>
    <property type="match status" value="1"/>
</dbReference>
<dbReference type="SUPFAM" id="SSF81837">
    <property type="entry name" value="BEACH domain"/>
    <property type="match status" value="1"/>
</dbReference>
<dbReference type="RefSeq" id="XP_005771997.1">
    <property type="nucleotide sequence ID" value="XM_005771940.1"/>
</dbReference>
<dbReference type="PANTHER" id="PTHR13743:SF157">
    <property type="entry name" value="BEACH DOMAIN-CONTAINING PROTEIN C2"/>
    <property type="match status" value="1"/>
</dbReference>
<dbReference type="Gene3D" id="2.130.10.10">
    <property type="entry name" value="YVTN repeat-like/Quinoprotein amine dehydrogenase"/>
    <property type="match status" value="1"/>
</dbReference>
<dbReference type="PaxDb" id="2903-EOD19568"/>
<dbReference type="InterPro" id="IPR001680">
    <property type="entry name" value="WD40_rpt"/>
</dbReference>
<dbReference type="eggNOG" id="KOG1787">
    <property type="taxonomic scope" value="Eukaryota"/>
</dbReference>
<dbReference type="KEGG" id="ehx:EMIHUDRAFT_451159"/>
<evidence type="ECO:0000256" key="2">
    <source>
        <dbReference type="ARBA" id="ARBA00022737"/>
    </source>
</evidence>